<protein>
    <submittedName>
        <fullName evidence="5">Uncharacterized protein</fullName>
    </submittedName>
</protein>
<gene>
    <name evidence="5" type="ORF">I4J89_04365</name>
</gene>
<reference evidence="5" key="1">
    <citation type="submission" date="2020-11" db="EMBL/GenBank/DDBJ databases">
        <title>Isolation and identification of active actinomycetes.</title>
        <authorList>
            <person name="Sun X."/>
        </authorList>
    </citation>
    <scope>NUCLEOTIDE SEQUENCE</scope>
    <source>
        <strain evidence="5">NEAU-A11</strain>
    </source>
</reference>
<proteinExistence type="inferred from homology"/>
<dbReference type="EMBL" id="JADQTO010000002">
    <property type="protein sequence ID" value="MBG0560700.1"/>
    <property type="molecule type" value="Genomic_DNA"/>
</dbReference>
<feature type="compositionally biased region" description="Low complexity" evidence="4">
    <location>
        <begin position="163"/>
        <end position="176"/>
    </location>
</feature>
<comment type="similarity">
    <text evidence="1">Belongs to the RAD52 family.</text>
</comment>
<dbReference type="RefSeq" id="WP_196412503.1">
    <property type="nucleotide sequence ID" value="NZ_JADQTO010000002.1"/>
</dbReference>
<feature type="region of interest" description="Disordered" evidence="4">
    <location>
        <begin position="94"/>
        <end position="117"/>
    </location>
</feature>
<evidence type="ECO:0000313" key="5">
    <source>
        <dbReference type="EMBL" id="MBG0560700.1"/>
    </source>
</evidence>
<evidence type="ECO:0000256" key="1">
    <source>
        <dbReference type="ARBA" id="ARBA00006638"/>
    </source>
</evidence>
<evidence type="ECO:0000313" key="6">
    <source>
        <dbReference type="Proteomes" id="UP000598146"/>
    </source>
</evidence>
<accession>A0A931FVX2</accession>
<dbReference type="GO" id="GO:0006310">
    <property type="term" value="P:DNA recombination"/>
    <property type="evidence" value="ECO:0007669"/>
    <property type="project" value="UniProtKB-ARBA"/>
</dbReference>
<dbReference type="InterPro" id="IPR042525">
    <property type="entry name" value="Rad52_Rad59_Rad22_sf"/>
</dbReference>
<dbReference type="InterPro" id="IPR041247">
    <property type="entry name" value="Rad52_fam"/>
</dbReference>
<evidence type="ECO:0000256" key="3">
    <source>
        <dbReference type="ARBA" id="ARBA00023204"/>
    </source>
</evidence>
<name>A0A931FVX2_9ACTN</name>
<dbReference type="SUPFAM" id="SSF54768">
    <property type="entry name" value="dsRNA-binding domain-like"/>
    <property type="match status" value="1"/>
</dbReference>
<dbReference type="Gene3D" id="3.30.390.80">
    <property type="entry name" value="DNA repair protein Rad52/59/22"/>
    <property type="match status" value="1"/>
</dbReference>
<dbReference type="GO" id="GO:0006302">
    <property type="term" value="P:double-strand break repair"/>
    <property type="evidence" value="ECO:0007669"/>
    <property type="project" value="UniProtKB-ARBA"/>
</dbReference>
<organism evidence="5 6">
    <name type="scientific">Actinoplanes aureus</name>
    <dbReference type="NCBI Taxonomy" id="2792083"/>
    <lineage>
        <taxon>Bacteria</taxon>
        <taxon>Bacillati</taxon>
        <taxon>Actinomycetota</taxon>
        <taxon>Actinomycetes</taxon>
        <taxon>Micromonosporales</taxon>
        <taxon>Micromonosporaceae</taxon>
        <taxon>Actinoplanes</taxon>
    </lineage>
</organism>
<dbReference type="Proteomes" id="UP000598146">
    <property type="component" value="Unassembled WGS sequence"/>
</dbReference>
<dbReference type="Pfam" id="PF04098">
    <property type="entry name" value="Rad52_Rad22"/>
    <property type="match status" value="1"/>
</dbReference>
<evidence type="ECO:0000256" key="4">
    <source>
        <dbReference type="SAM" id="MobiDB-lite"/>
    </source>
</evidence>
<comment type="caution">
    <text evidence="5">The sequence shown here is derived from an EMBL/GenBank/DDBJ whole genome shotgun (WGS) entry which is preliminary data.</text>
</comment>
<keyword evidence="6" id="KW-1185">Reference proteome</keyword>
<sequence>MRLQLTAEQHAKLLEELPQFRVRELRGQSHLEAWDVRRTLIRIFGFGGFDIETKKKEVVAQIEHPPTNPGGRSRWSVVYTAEIRLTIKNPDGSVGAVYEDGASGDSQNQPSLGDAHDQALKTALSQGLKRCAVNLGDQFGLSLYNGGKTKAVVNRTLVGGPGAAAPADLPADEAPVQGEPEPQHDAPASEPETSATQAAGSAADQLAEQIAAASDKDQLGAAWKAIGAATNAQAITVEQRNHLQEAWKRRKAEVLPKNPGNDAARRHMMALFGQVGLADKAERDARMAYVVDAVQRDVASTNDLTDAEVRAVIGRLERWIEQDTPPQDAELAGTGAR</sequence>
<feature type="region of interest" description="Disordered" evidence="4">
    <location>
        <begin position="163"/>
        <end position="205"/>
    </location>
</feature>
<evidence type="ECO:0000256" key="2">
    <source>
        <dbReference type="ARBA" id="ARBA00022763"/>
    </source>
</evidence>
<dbReference type="AlphaFoldDB" id="A0A931FVX2"/>
<keyword evidence="3" id="KW-0234">DNA repair</keyword>
<keyword evidence="2" id="KW-0227">DNA damage</keyword>